<reference evidence="11" key="1">
    <citation type="submission" date="2016-10" db="EMBL/GenBank/DDBJ databases">
        <authorList>
            <person name="Varghese N."/>
            <person name="Submissions S."/>
        </authorList>
    </citation>
    <scope>NUCLEOTIDE SEQUENCE [LARGE SCALE GENOMIC DNA]</scope>
    <source>
        <strain evidence="11">DSM 6150</strain>
    </source>
</reference>
<keyword evidence="2 6" id="KW-0812">Transmembrane</keyword>
<dbReference type="Gene3D" id="2.40.50.100">
    <property type="match status" value="1"/>
</dbReference>
<comment type="subcellular location">
    <subcellularLocation>
        <location evidence="1">Membrane</location>
        <topology evidence="1">Single-pass membrane protein</topology>
    </subcellularLocation>
</comment>
<dbReference type="RefSeq" id="WP_091192085.1">
    <property type="nucleotide sequence ID" value="NZ_FOVE01000005.1"/>
</dbReference>
<protein>
    <submittedName>
        <fullName evidence="10">Membrane fusion protein, multidrug efflux system</fullName>
    </submittedName>
</protein>
<dbReference type="STRING" id="83765.SAMN05660284_00969"/>
<dbReference type="PANTHER" id="PTHR30386">
    <property type="entry name" value="MEMBRANE FUSION SUBUNIT OF EMRAB-TOLC MULTIDRUG EFFLUX PUMP"/>
    <property type="match status" value="1"/>
</dbReference>
<organism evidence="10 11">
    <name type="scientific">Formivibrio citricus</name>
    <dbReference type="NCBI Taxonomy" id="83765"/>
    <lineage>
        <taxon>Bacteria</taxon>
        <taxon>Pseudomonadati</taxon>
        <taxon>Pseudomonadota</taxon>
        <taxon>Betaproteobacteria</taxon>
        <taxon>Neisseriales</taxon>
        <taxon>Chitinibacteraceae</taxon>
        <taxon>Formivibrio</taxon>
    </lineage>
</organism>
<dbReference type="InterPro" id="IPR058624">
    <property type="entry name" value="MdtA-like_HH"/>
</dbReference>
<proteinExistence type="predicted"/>
<dbReference type="AlphaFoldDB" id="A0A1I4XE15"/>
<evidence type="ECO:0000256" key="1">
    <source>
        <dbReference type="ARBA" id="ARBA00004167"/>
    </source>
</evidence>
<dbReference type="PANTHER" id="PTHR30386:SF26">
    <property type="entry name" value="TRANSPORT PROTEIN COMB"/>
    <property type="match status" value="1"/>
</dbReference>
<evidence type="ECO:0000259" key="9">
    <source>
        <dbReference type="Pfam" id="PF25963"/>
    </source>
</evidence>
<evidence type="ECO:0000313" key="11">
    <source>
        <dbReference type="Proteomes" id="UP000242869"/>
    </source>
</evidence>
<dbReference type="InterPro" id="IPR050739">
    <property type="entry name" value="MFP"/>
</dbReference>
<feature type="domain" description="p-hydroxybenzoic acid efflux pump subunit AaeA-like beta-barrel" evidence="9">
    <location>
        <begin position="272"/>
        <end position="363"/>
    </location>
</feature>
<feature type="coiled-coil region" evidence="5">
    <location>
        <begin position="132"/>
        <end position="232"/>
    </location>
</feature>
<dbReference type="Gene3D" id="2.40.30.170">
    <property type="match status" value="1"/>
</dbReference>
<evidence type="ECO:0000256" key="4">
    <source>
        <dbReference type="ARBA" id="ARBA00023136"/>
    </source>
</evidence>
<dbReference type="OrthoDB" id="9811754at2"/>
<evidence type="ECO:0000256" key="5">
    <source>
        <dbReference type="SAM" id="Coils"/>
    </source>
</evidence>
<feature type="domain" description="Multidrug resistance protein MdtA-like barrel-sandwich hybrid" evidence="8">
    <location>
        <begin position="51"/>
        <end position="266"/>
    </location>
</feature>
<evidence type="ECO:0000256" key="3">
    <source>
        <dbReference type="ARBA" id="ARBA00022989"/>
    </source>
</evidence>
<feature type="domain" description="Multidrug resistance protein MdtA-like alpha-helical hairpin" evidence="7">
    <location>
        <begin position="134"/>
        <end position="195"/>
    </location>
</feature>
<dbReference type="InterPro" id="IPR058634">
    <property type="entry name" value="AaeA-lik-b-barrel"/>
</dbReference>
<dbReference type="Gene3D" id="1.10.287.470">
    <property type="entry name" value="Helix hairpin bin"/>
    <property type="match status" value="2"/>
</dbReference>
<evidence type="ECO:0000259" key="8">
    <source>
        <dbReference type="Pfam" id="PF25917"/>
    </source>
</evidence>
<evidence type="ECO:0000313" key="10">
    <source>
        <dbReference type="EMBL" id="SFN23766.1"/>
    </source>
</evidence>
<evidence type="ECO:0000256" key="6">
    <source>
        <dbReference type="SAM" id="Phobius"/>
    </source>
</evidence>
<sequence>MTEKKSQPLRQKKARQVFAALAIGIVLLLVWRWWWSTGHVSTDNAQLEGHIVPVSARVGGYVKSVAVADNQPVDASQLLVELDPRDFAARAALAEADYQQALSSAGKEGQPGMALAQIGAAQANAAAAASQTRTMEAQIVEARANVEKAQRDYLRAKELADKKMVSPAALDAADTAVKTARAHVAALEAQLKSSRESAAAAGQQVGISTAGLKSAQAKVMATEAALQLARNQLQDTRVLAPAAGLVSKKAVEPGQMIQAGQTLLYLVPTDNLWVTANLKETELKHVKPGQEVEIEVDAFPSLKLKGKVDSFSGATGARFTLLPPDNATGNFTKVVQRVPVKIALDALPKDVQLRPGLSVNVTILTR</sequence>
<keyword evidence="5" id="KW-0175">Coiled coil</keyword>
<dbReference type="InterPro" id="IPR058625">
    <property type="entry name" value="MdtA-like_BSH"/>
</dbReference>
<evidence type="ECO:0000256" key="2">
    <source>
        <dbReference type="ARBA" id="ARBA00022692"/>
    </source>
</evidence>
<dbReference type="GO" id="GO:0055085">
    <property type="term" value="P:transmembrane transport"/>
    <property type="evidence" value="ECO:0007669"/>
    <property type="project" value="InterPro"/>
</dbReference>
<dbReference type="SUPFAM" id="SSF111369">
    <property type="entry name" value="HlyD-like secretion proteins"/>
    <property type="match status" value="3"/>
</dbReference>
<keyword evidence="3 6" id="KW-1133">Transmembrane helix</keyword>
<keyword evidence="4 6" id="KW-0472">Membrane</keyword>
<name>A0A1I4XE15_9NEIS</name>
<evidence type="ECO:0000259" key="7">
    <source>
        <dbReference type="Pfam" id="PF25876"/>
    </source>
</evidence>
<dbReference type="Pfam" id="PF25917">
    <property type="entry name" value="BSH_RND"/>
    <property type="match status" value="1"/>
</dbReference>
<keyword evidence="11" id="KW-1185">Reference proteome</keyword>
<accession>A0A1I4XE15</accession>
<gene>
    <name evidence="10" type="ORF">SAMN05660284_00969</name>
</gene>
<dbReference type="Pfam" id="PF25876">
    <property type="entry name" value="HH_MFP_RND"/>
    <property type="match status" value="1"/>
</dbReference>
<feature type="transmembrane region" description="Helical" evidence="6">
    <location>
        <begin position="16"/>
        <end position="35"/>
    </location>
</feature>
<dbReference type="GO" id="GO:0016020">
    <property type="term" value="C:membrane"/>
    <property type="evidence" value="ECO:0007669"/>
    <property type="project" value="UniProtKB-SubCell"/>
</dbReference>
<dbReference type="Proteomes" id="UP000242869">
    <property type="component" value="Unassembled WGS sequence"/>
</dbReference>
<dbReference type="EMBL" id="FOVE01000005">
    <property type="protein sequence ID" value="SFN23766.1"/>
    <property type="molecule type" value="Genomic_DNA"/>
</dbReference>
<dbReference type="Pfam" id="PF25963">
    <property type="entry name" value="Beta-barrel_AAEA"/>
    <property type="match status" value="1"/>
</dbReference>
<dbReference type="PRINTS" id="PR01490">
    <property type="entry name" value="RTXTOXIND"/>
</dbReference>